<keyword evidence="2" id="KW-0719">Serine esterase</keyword>
<evidence type="ECO:0000256" key="4">
    <source>
        <dbReference type="ARBA" id="ARBA00023180"/>
    </source>
</evidence>
<reference evidence="6" key="1">
    <citation type="submission" date="2020-11" db="EMBL/GenBank/DDBJ databases">
        <authorList>
            <person name="Tran Van P."/>
        </authorList>
    </citation>
    <scope>NUCLEOTIDE SEQUENCE</scope>
</reference>
<dbReference type="SUPFAM" id="SSF53474">
    <property type="entry name" value="alpha/beta-Hydrolases"/>
    <property type="match status" value="1"/>
</dbReference>
<dbReference type="Gene3D" id="3.40.50.1820">
    <property type="entry name" value="alpha/beta hydrolase"/>
    <property type="match status" value="1"/>
</dbReference>
<accession>A0A7R9DTK2</accession>
<feature type="domain" description="Carboxylesterase type B" evidence="5">
    <location>
        <begin position="24"/>
        <end position="107"/>
    </location>
</feature>
<sequence>MGFLSVKPDLFSTKYKICLDLYLLGPSHTDDIGYIFYQPGEIEGSPEDLKVRENLVNLWSSFAKTGVPETGTEVKWTPISASSFPYLSIDTEINMEEDFQKEKMQFWNEIGYHSVDNRLNIEEVIPHLLGRRVENHSGKATPSSPERDSNLDLPVLGGLVQHETSALANYATEAANDSSPFAQVGVTVMEGSHVFAAGGTTVITGNLYQWRT</sequence>
<evidence type="ECO:0000256" key="1">
    <source>
        <dbReference type="ARBA" id="ARBA00005964"/>
    </source>
</evidence>
<comment type="similarity">
    <text evidence="1">Belongs to the type-B carboxylesterase/lipase family.</text>
</comment>
<dbReference type="Pfam" id="PF00135">
    <property type="entry name" value="COesterase"/>
    <property type="match status" value="1"/>
</dbReference>
<organism evidence="6">
    <name type="scientific">Timema poppense</name>
    <name type="common">Walking stick</name>
    <dbReference type="NCBI Taxonomy" id="170557"/>
    <lineage>
        <taxon>Eukaryota</taxon>
        <taxon>Metazoa</taxon>
        <taxon>Ecdysozoa</taxon>
        <taxon>Arthropoda</taxon>
        <taxon>Hexapoda</taxon>
        <taxon>Insecta</taxon>
        <taxon>Pterygota</taxon>
        <taxon>Neoptera</taxon>
        <taxon>Polyneoptera</taxon>
        <taxon>Phasmatodea</taxon>
        <taxon>Timematodea</taxon>
        <taxon>Timematoidea</taxon>
        <taxon>Timematidae</taxon>
        <taxon>Timema</taxon>
    </lineage>
</organism>
<dbReference type="GO" id="GO:0052689">
    <property type="term" value="F:carboxylic ester hydrolase activity"/>
    <property type="evidence" value="ECO:0007669"/>
    <property type="project" value="UniProtKB-KW"/>
</dbReference>
<dbReference type="InterPro" id="IPR002018">
    <property type="entry name" value="CarbesteraseB"/>
</dbReference>
<dbReference type="AlphaFoldDB" id="A0A7R9DTK2"/>
<keyword evidence="4" id="KW-0325">Glycoprotein</keyword>
<dbReference type="PANTHER" id="PTHR43142:SF1">
    <property type="entry name" value="CARBOXYLIC ESTER HYDROLASE"/>
    <property type="match status" value="1"/>
</dbReference>
<name>A0A7R9DTK2_TIMPO</name>
<gene>
    <name evidence="6" type="ORF">TPSB3V08_LOCUS12916</name>
</gene>
<keyword evidence="3" id="KW-0378">Hydrolase</keyword>
<evidence type="ECO:0000313" key="6">
    <source>
        <dbReference type="EMBL" id="CAD7419359.1"/>
    </source>
</evidence>
<dbReference type="PANTHER" id="PTHR43142">
    <property type="entry name" value="CARBOXYLIC ESTER HYDROLASE"/>
    <property type="match status" value="1"/>
</dbReference>
<evidence type="ECO:0000259" key="5">
    <source>
        <dbReference type="Pfam" id="PF00135"/>
    </source>
</evidence>
<dbReference type="InterPro" id="IPR029058">
    <property type="entry name" value="AB_hydrolase_fold"/>
</dbReference>
<evidence type="ECO:0000256" key="2">
    <source>
        <dbReference type="ARBA" id="ARBA00022487"/>
    </source>
</evidence>
<evidence type="ECO:0000256" key="3">
    <source>
        <dbReference type="ARBA" id="ARBA00022801"/>
    </source>
</evidence>
<proteinExistence type="inferred from homology"/>
<dbReference type="EMBL" id="OD020929">
    <property type="protein sequence ID" value="CAD7419359.1"/>
    <property type="molecule type" value="Genomic_DNA"/>
</dbReference>
<protein>
    <recommendedName>
        <fullName evidence="5">Carboxylesterase type B domain-containing protein</fullName>
    </recommendedName>
</protein>